<dbReference type="PROSITE" id="PS51668">
    <property type="entry name" value="TSAA_2"/>
    <property type="match status" value="1"/>
</dbReference>
<comment type="caution">
    <text evidence="5">The sequence shown here is derived from an EMBL/GenBank/DDBJ whole genome shotgun (WGS) entry which is preliminary data.</text>
</comment>
<name>A0ABR1G680_AURAN</name>
<dbReference type="InterPro" id="IPR036413">
    <property type="entry name" value="YaeB-like_sf"/>
</dbReference>
<protein>
    <recommendedName>
        <fullName evidence="4">TsaA-like domain-containing protein</fullName>
    </recommendedName>
</protein>
<dbReference type="InterPro" id="IPR040372">
    <property type="entry name" value="YaeB-like"/>
</dbReference>
<keyword evidence="6" id="KW-1185">Reference proteome</keyword>
<evidence type="ECO:0000259" key="4">
    <source>
        <dbReference type="PROSITE" id="PS51668"/>
    </source>
</evidence>
<evidence type="ECO:0000256" key="1">
    <source>
        <dbReference type="ARBA" id="ARBA00022691"/>
    </source>
</evidence>
<dbReference type="PANTHER" id="PTHR12818">
    <property type="entry name" value="TRNA (ADENINE(37)-N6)-METHYLTRANSFERASE"/>
    <property type="match status" value="1"/>
</dbReference>
<dbReference type="PANTHER" id="PTHR12818:SF0">
    <property type="entry name" value="TRNA (ADENINE(37)-N6)-METHYLTRANSFERASE"/>
    <property type="match status" value="1"/>
</dbReference>
<sequence>MLASVAARSRLGAAAALACGAASCALILELLRLRRLLDRERRLRGEERIGRTRAEVSLRNVRKAAAARDALARARRRAAARRRRRASARAASSCPSAASCVSGVALDGLEAYSHAWLLFEFHGNTDHGFRGAKVAPPRGYGAKVGWLATRSPHRAPPLGLSLVKIEAVDVRRAEVRLSALDLCDGTPVWDLKPSCPGTPAPPPGAARFPAWVSQADELRAVDWTPRAAAGLEAQAAALARRGYDADVDGAALRRPAGAITQVLRQDPRNKRQRNGRAAGRGGAPGTFKVHFASLEVEFTVDDLAATVLDVFPAPDDGDRLRTETA</sequence>
<dbReference type="InterPro" id="IPR023370">
    <property type="entry name" value="TrmO-like_N"/>
</dbReference>
<dbReference type="SUPFAM" id="SSF118196">
    <property type="entry name" value="YaeB-like"/>
    <property type="match status" value="1"/>
</dbReference>
<evidence type="ECO:0000313" key="5">
    <source>
        <dbReference type="EMBL" id="KAK7248589.1"/>
    </source>
</evidence>
<dbReference type="Gene3D" id="3.30.2310.10">
    <property type="entry name" value="YaeB-like"/>
    <property type="match status" value="1"/>
</dbReference>
<comment type="similarity">
    <text evidence="2">Belongs to the tRNA methyltransferase O family.</text>
</comment>
<organism evidence="5 6">
    <name type="scientific">Aureococcus anophagefferens</name>
    <name type="common">Harmful bloom alga</name>
    <dbReference type="NCBI Taxonomy" id="44056"/>
    <lineage>
        <taxon>Eukaryota</taxon>
        <taxon>Sar</taxon>
        <taxon>Stramenopiles</taxon>
        <taxon>Ochrophyta</taxon>
        <taxon>Pelagophyceae</taxon>
        <taxon>Pelagomonadales</taxon>
        <taxon>Pelagomonadaceae</taxon>
        <taxon>Aureococcus</taxon>
    </lineage>
</organism>
<evidence type="ECO:0000256" key="3">
    <source>
        <dbReference type="SAM" id="MobiDB-lite"/>
    </source>
</evidence>
<feature type="region of interest" description="Disordered" evidence="3">
    <location>
        <begin position="265"/>
        <end position="284"/>
    </location>
</feature>
<evidence type="ECO:0000256" key="2">
    <source>
        <dbReference type="ARBA" id="ARBA00033753"/>
    </source>
</evidence>
<accession>A0ABR1G680</accession>
<dbReference type="Pfam" id="PF01980">
    <property type="entry name" value="TrmO_N"/>
    <property type="match status" value="1"/>
</dbReference>
<dbReference type="Gene3D" id="2.40.30.70">
    <property type="entry name" value="YaeB-like"/>
    <property type="match status" value="1"/>
</dbReference>
<evidence type="ECO:0000313" key="6">
    <source>
        <dbReference type="Proteomes" id="UP001363151"/>
    </source>
</evidence>
<keyword evidence="1" id="KW-0949">S-adenosyl-L-methionine</keyword>
<dbReference type="EMBL" id="JBBJCI010000091">
    <property type="protein sequence ID" value="KAK7248589.1"/>
    <property type="molecule type" value="Genomic_DNA"/>
</dbReference>
<dbReference type="InterPro" id="IPR036414">
    <property type="entry name" value="YaeB_N_sf"/>
</dbReference>
<proteinExistence type="inferred from homology"/>
<gene>
    <name evidence="5" type="ORF">SO694_00167024</name>
</gene>
<dbReference type="Proteomes" id="UP001363151">
    <property type="component" value="Unassembled WGS sequence"/>
</dbReference>
<feature type="domain" description="TsaA-like" evidence="4">
    <location>
        <begin position="68"/>
        <end position="203"/>
    </location>
</feature>
<reference evidence="5 6" key="1">
    <citation type="submission" date="2024-03" db="EMBL/GenBank/DDBJ databases">
        <title>Aureococcus anophagefferens CCMP1851 and Kratosvirus quantuckense: Draft genome of a second virus-susceptible host strain in the model system.</title>
        <authorList>
            <person name="Chase E."/>
            <person name="Truchon A.R."/>
            <person name="Schepens W."/>
            <person name="Wilhelm S.W."/>
        </authorList>
    </citation>
    <scope>NUCLEOTIDE SEQUENCE [LARGE SCALE GENOMIC DNA]</scope>
    <source>
        <strain evidence="5 6">CCMP1851</strain>
    </source>
</reference>